<organism evidence="1 2">
    <name type="scientific">Streblomastix strix</name>
    <dbReference type="NCBI Taxonomy" id="222440"/>
    <lineage>
        <taxon>Eukaryota</taxon>
        <taxon>Metamonada</taxon>
        <taxon>Preaxostyla</taxon>
        <taxon>Oxymonadida</taxon>
        <taxon>Streblomastigidae</taxon>
        <taxon>Streblomastix</taxon>
    </lineage>
</organism>
<dbReference type="EMBL" id="SNRW01036943">
    <property type="protein sequence ID" value="KAA6354080.1"/>
    <property type="molecule type" value="Genomic_DNA"/>
</dbReference>
<dbReference type="Proteomes" id="UP000324800">
    <property type="component" value="Unassembled WGS sequence"/>
</dbReference>
<name>A0A5J4T982_9EUKA</name>
<comment type="caution">
    <text evidence="1">The sequence shown here is derived from an EMBL/GenBank/DDBJ whole genome shotgun (WGS) entry which is preliminary data.</text>
</comment>
<dbReference type="AlphaFoldDB" id="A0A5J4T982"/>
<reference evidence="1 2" key="1">
    <citation type="submission" date="2019-03" db="EMBL/GenBank/DDBJ databases">
        <title>Single cell metagenomics reveals metabolic interactions within the superorganism composed of flagellate Streblomastix strix and complex community of Bacteroidetes bacteria on its surface.</title>
        <authorList>
            <person name="Treitli S.C."/>
            <person name="Kolisko M."/>
            <person name="Husnik F."/>
            <person name="Keeling P."/>
            <person name="Hampl V."/>
        </authorList>
    </citation>
    <scope>NUCLEOTIDE SEQUENCE [LARGE SCALE GENOMIC DNA]</scope>
    <source>
        <strain evidence="1">ST1C</strain>
    </source>
</reference>
<accession>A0A5J4T982</accession>
<protein>
    <submittedName>
        <fullName evidence="1">Uncharacterized protein</fullName>
    </submittedName>
</protein>
<proteinExistence type="predicted"/>
<evidence type="ECO:0000313" key="2">
    <source>
        <dbReference type="Proteomes" id="UP000324800"/>
    </source>
</evidence>
<gene>
    <name evidence="1" type="ORF">EZS28_050393</name>
</gene>
<sequence length="111" mass="12366">MIPPEKPDIVYLVAEKGQVNKTLEYLRYNVGKVNMQNEAIGGKIPQNSNSYIGTAKFDALEILNVCFNIENEEAIINMIQQQKIINFATQVFGTQSSNFPFSGFDKDSGSV</sequence>
<evidence type="ECO:0000313" key="1">
    <source>
        <dbReference type="EMBL" id="KAA6354080.1"/>
    </source>
</evidence>